<evidence type="ECO:0000256" key="11">
    <source>
        <dbReference type="PIRNR" id="PIRNR037956"/>
    </source>
</evidence>
<dbReference type="PROSITE" id="PS50199">
    <property type="entry name" value="ZF_RANBP2_2"/>
    <property type="match status" value="2"/>
</dbReference>
<dbReference type="GO" id="GO:0001530">
    <property type="term" value="F:lipopolysaccharide binding"/>
    <property type="evidence" value="ECO:0007669"/>
    <property type="project" value="TreeGrafter"/>
</dbReference>
<sequence>MSDWICPIPKCANLNYARRTSCNRCGKDRPEEAPGPKKTFEIGKAAAEKSKGLFAAEDWQCPKCGNVNWARRSTCNLCNAPKFIEEEARTGLGGGFNERENVEYIEREESDDEFDEFGRKKKKFRQRDDEVSSAPLKKPAVAVEKEEEDEEEEEEDDDDDEDGDLSKYDLSGWDVEDTSASQSEKDKEARAEAKDQRQSVDKRSRSRSRSPRR</sequence>
<dbReference type="GO" id="GO:0005634">
    <property type="term" value="C:nucleus"/>
    <property type="evidence" value="ECO:0007669"/>
    <property type="project" value="UniProtKB-SubCell"/>
</dbReference>
<dbReference type="Gene3D" id="4.10.1060.10">
    <property type="entry name" value="Zinc finger, RanBP2-type"/>
    <property type="match status" value="2"/>
</dbReference>
<feature type="compositionally biased region" description="Basic residues" evidence="12">
    <location>
        <begin position="204"/>
        <end position="213"/>
    </location>
</feature>
<dbReference type="InterPro" id="IPR001876">
    <property type="entry name" value="Znf_RanBP2"/>
</dbReference>
<protein>
    <recommendedName>
        <fullName evidence="2 11">Zinc finger Ran-binding domain-containing protein 2</fullName>
    </recommendedName>
</protein>
<dbReference type="InterPro" id="IPR017337">
    <property type="entry name" value="ZRANB2"/>
</dbReference>
<feature type="region of interest" description="Disordered" evidence="12">
    <location>
        <begin position="89"/>
        <end position="213"/>
    </location>
</feature>
<keyword evidence="4 11" id="KW-0479">Metal-binding</keyword>
<feature type="compositionally biased region" description="Basic and acidic residues" evidence="12">
    <location>
        <begin position="183"/>
        <end position="203"/>
    </location>
</feature>
<keyword evidence="9 11" id="KW-0539">Nucleus</keyword>
<keyword evidence="7 11" id="KW-0862">Zinc</keyword>
<feature type="compositionally biased region" description="Acidic residues" evidence="12">
    <location>
        <begin position="145"/>
        <end position="163"/>
    </location>
</feature>
<reference evidence="13" key="1">
    <citation type="submission" date="2020-11" db="EMBL/GenBank/DDBJ databases">
        <authorList>
            <person name="Tran Van P."/>
        </authorList>
    </citation>
    <scope>NUCLEOTIDE SEQUENCE</scope>
</reference>
<evidence type="ECO:0000256" key="7">
    <source>
        <dbReference type="ARBA" id="ARBA00022833"/>
    </source>
</evidence>
<evidence type="ECO:0000256" key="4">
    <source>
        <dbReference type="ARBA" id="ARBA00022723"/>
    </source>
</evidence>
<dbReference type="InterPro" id="IPR036443">
    <property type="entry name" value="Znf_RanBP2_sf"/>
</dbReference>
<dbReference type="SMART" id="SM00547">
    <property type="entry name" value="ZnF_RBZ"/>
    <property type="match status" value="2"/>
</dbReference>
<dbReference type="SUPFAM" id="SSF90209">
    <property type="entry name" value="Ran binding protein zinc finger-like"/>
    <property type="match status" value="2"/>
</dbReference>
<name>A0A7R8W4B7_9CRUS</name>
<comment type="subcellular location">
    <subcellularLocation>
        <location evidence="1 11">Nucleus</location>
    </subcellularLocation>
</comment>
<accession>A0A7R8W4B7</accession>
<evidence type="ECO:0000256" key="5">
    <source>
        <dbReference type="ARBA" id="ARBA00022737"/>
    </source>
</evidence>
<dbReference type="PIRSF" id="PIRSF037956">
    <property type="entry name" value="UCP037956_ZnF_Ran"/>
    <property type="match status" value="1"/>
</dbReference>
<comment type="similarity">
    <text evidence="10 11">Belongs to the ZRANB2 family.</text>
</comment>
<dbReference type="OrthoDB" id="1878647at2759"/>
<dbReference type="GO" id="GO:0008270">
    <property type="term" value="F:zinc ion binding"/>
    <property type="evidence" value="ECO:0007669"/>
    <property type="project" value="UniProtKB-KW"/>
</dbReference>
<dbReference type="EMBL" id="OB660411">
    <property type="protein sequence ID" value="CAD7224639.1"/>
    <property type="molecule type" value="Genomic_DNA"/>
</dbReference>
<dbReference type="PROSITE" id="PS01358">
    <property type="entry name" value="ZF_RANBP2_1"/>
    <property type="match status" value="2"/>
</dbReference>
<evidence type="ECO:0000256" key="9">
    <source>
        <dbReference type="ARBA" id="ARBA00023242"/>
    </source>
</evidence>
<dbReference type="FunFam" id="4.10.1060.10:FF:000004">
    <property type="entry name" value="Zinc finger Ran-binding domain-containing protein 2"/>
    <property type="match status" value="1"/>
</dbReference>
<keyword evidence="6" id="KW-0863">Zinc-finger</keyword>
<feature type="compositionally biased region" description="Basic and acidic residues" evidence="12">
    <location>
        <begin position="97"/>
        <end position="107"/>
    </location>
</feature>
<evidence type="ECO:0000256" key="8">
    <source>
        <dbReference type="ARBA" id="ARBA00022884"/>
    </source>
</evidence>
<dbReference type="PANTHER" id="PTHR12999:SF17">
    <property type="entry name" value="ZINC FINGER RAN-BINDING DOMAIN-CONTAINING PROTEIN 2"/>
    <property type="match status" value="1"/>
</dbReference>
<evidence type="ECO:0000256" key="6">
    <source>
        <dbReference type="ARBA" id="ARBA00022771"/>
    </source>
</evidence>
<evidence type="ECO:0000256" key="3">
    <source>
        <dbReference type="ARBA" id="ARBA00022553"/>
    </source>
</evidence>
<dbReference type="Pfam" id="PF00641">
    <property type="entry name" value="Zn_ribbon_RanBP"/>
    <property type="match status" value="2"/>
</dbReference>
<evidence type="ECO:0000256" key="12">
    <source>
        <dbReference type="SAM" id="MobiDB-lite"/>
    </source>
</evidence>
<dbReference type="PANTHER" id="PTHR12999">
    <property type="entry name" value="ZINC FINGER RAN-BINDING DOMAIN-CONTAINING PROTEIN 2 ZRANB2-RELATED"/>
    <property type="match status" value="1"/>
</dbReference>
<dbReference type="AlphaFoldDB" id="A0A7R8W4B7"/>
<gene>
    <name evidence="13" type="ORF">CTOB1V02_LOCUS2596</name>
</gene>
<evidence type="ECO:0000256" key="1">
    <source>
        <dbReference type="ARBA" id="ARBA00004123"/>
    </source>
</evidence>
<organism evidence="13">
    <name type="scientific">Cyprideis torosa</name>
    <dbReference type="NCBI Taxonomy" id="163714"/>
    <lineage>
        <taxon>Eukaryota</taxon>
        <taxon>Metazoa</taxon>
        <taxon>Ecdysozoa</taxon>
        <taxon>Arthropoda</taxon>
        <taxon>Crustacea</taxon>
        <taxon>Oligostraca</taxon>
        <taxon>Ostracoda</taxon>
        <taxon>Podocopa</taxon>
        <taxon>Podocopida</taxon>
        <taxon>Cytherocopina</taxon>
        <taxon>Cytheroidea</taxon>
        <taxon>Cytherideidae</taxon>
        <taxon>Cyprideis</taxon>
    </lineage>
</organism>
<evidence type="ECO:0000313" key="13">
    <source>
        <dbReference type="EMBL" id="CAD7224639.1"/>
    </source>
</evidence>
<keyword evidence="8 11" id="KW-0694">RNA-binding</keyword>
<evidence type="ECO:0000256" key="2">
    <source>
        <dbReference type="ARBA" id="ARBA00017543"/>
    </source>
</evidence>
<dbReference type="GO" id="GO:0003723">
    <property type="term" value="F:RNA binding"/>
    <property type="evidence" value="ECO:0007669"/>
    <property type="project" value="UniProtKB-KW"/>
</dbReference>
<proteinExistence type="inferred from homology"/>
<evidence type="ECO:0000256" key="10">
    <source>
        <dbReference type="ARBA" id="ARBA00025731"/>
    </source>
</evidence>
<keyword evidence="3" id="KW-0597">Phosphoprotein</keyword>
<dbReference type="GO" id="GO:0006396">
    <property type="term" value="P:RNA processing"/>
    <property type="evidence" value="ECO:0007669"/>
    <property type="project" value="InterPro"/>
</dbReference>
<keyword evidence="5" id="KW-0677">Repeat</keyword>